<feature type="signal peptide" evidence="1">
    <location>
        <begin position="1"/>
        <end position="25"/>
    </location>
</feature>
<keyword evidence="1" id="KW-0732">Signal</keyword>
<evidence type="ECO:0000313" key="3">
    <source>
        <dbReference type="Proteomes" id="UP000236318"/>
    </source>
</evidence>
<name>A0A2K4YAR6_9MYCO</name>
<dbReference type="OrthoDB" id="4749236at2"/>
<evidence type="ECO:0000256" key="1">
    <source>
        <dbReference type="SAM" id="SignalP"/>
    </source>
</evidence>
<gene>
    <name evidence="2" type="ORF">MAAFP003_2513</name>
</gene>
<evidence type="ECO:0000313" key="2">
    <source>
        <dbReference type="EMBL" id="SOX53837.1"/>
    </source>
</evidence>
<organism evidence="2 3">
    <name type="scientific">Mycobacterium ahvazicum</name>
    <dbReference type="NCBI Taxonomy" id="1964395"/>
    <lineage>
        <taxon>Bacteria</taxon>
        <taxon>Bacillati</taxon>
        <taxon>Actinomycetota</taxon>
        <taxon>Actinomycetes</taxon>
        <taxon>Mycobacteriales</taxon>
        <taxon>Mycobacteriaceae</taxon>
        <taxon>Mycobacterium</taxon>
        <taxon>Mycobacterium simiae complex</taxon>
    </lineage>
</organism>
<sequence>MKAFLAVTGAVAIAVMLGAAPRARADDQSYLDYLAQHHNDVTGGISPPVLLLGGHRMCMFIQGGMTPPQAAATAGSPLGPAVTDAAQHELCPDTLQH</sequence>
<dbReference type="Proteomes" id="UP000236318">
    <property type="component" value="Unassembled WGS sequence"/>
</dbReference>
<protein>
    <submittedName>
        <fullName evidence="2">Uncharacterized protein</fullName>
    </submittedName>
</protein>
<dbReference type="RefSeq" id="WP_112741650.1">
    <property type="nucleotide sequence ID" value="NZ_FXEG02000002.1"/>
</dbReference>
<reference evidence="2" key="1">
    <citation type="submission" date="2018-01" db="EMBL/GenBank/DDBJ databases">
        <authorList>
            <consortium name="Urmite Genomes"/>
        </authorList>
    </citation>
    <scope>NUCLEOTIDE SEQUENCE [LARGE SCALE GENOMIC DNA]</scope>
    <source>
        <strain evidence="2">AFP003</strain>
    </source>
</reference>
<dbReference type="EMBL" id="FXEG02000002">
    <property type="protein sequence ID" value="SOX53837.1"/>
    <property type="molecule type" value="Genomic_DNA"/>
</dbReference>
<keyword evidence="3" id="KW-1185">Reference proteome</keyword>
<accession>A0A2K4YAR6</accession>
<feature type="chain" id="PRO_5014431790" evidence="1">
    <location>
        <begin position="26"/>
        <end position="97"/>
    </location>
</feature>
<comment type="caution">
    <text evidence="2">The sequence shown here is derived from an EMBL/GenBank/DDBJ whole genome shotgun (WGS) entry which is preliminary data.</text>
</comment>
<dbReference type="AlphaFoldDB" id="A0A2K4YAR6"/>
<proteinExistence type="predicted"/>